<dbReference type="Proteomes" id="UP001148018">
    <property type="component" value="Unassembled WGS sequence"/>
</dbReference>
<dbReference type="EMBL" id="JANIIK010000112">
    <property type="protein sequence ID" value="KAJ3593441.1"/>
    <property type="molecule type" value="Genomic_DNA"/>
</dbReference>
<proteinExistence type="predicted"/>
<accession>A0A9Q0IE13</accession>
<comment type="caution">
    <text evidence="1">The sequence shown here is derived from an EMBL/GenBank/DDBJ whole genome shotgun (WGS) entry which is preliminary data.</text>
</comment>
<protein>
    <submittedName>
        <fullName evidence="1">Uncharacterized protein</fullName>
    </submittedName>
</protein>
<organism evidence="1 2">
    <name type="scientific">Muraenolepis orangiensis</name>
    <name type="common">Patagonian moray cod</name>
    <dbReference type="NCBI Taxonomy" id="630683"/>
    <lineage>
        <taxon>Eukaryota</taxon>
        <taxon>Metazoa</taxon>
        <taxon>Chordata</taxon>
        <taxon>Craniata</taxon>
        <taxon>Vertebrata</taxon>
        <taxon>Euteleostomi</taxon>
        <taxon>Actinopterygii</taxon>
        <taxon>Neopterygii</taxon>
        <taxon>Teleostei</taxon>
        <taxon>Neoteleostei</taxon>
        <taxon>Acanthomorphata</taxon>
        <taxon>Zeiogadaria</taxon>
        <taxon>Gadariae</taxon>
        <taxon>Gadiformes</taxon>
        <taxon>Muraenolepidoidei</taxon>
        <taxon>Muraenolepididae</taxon>
        <taxon>Muraenolepis</taxon>
    </lineage>
</organism>
<evidence type="ECO:0000313" key="1">
    <source>
        <dbReference type="EMBL" id="KAJ3593441.1"/>
    </source>
</evidence>
<dbReference type="OrthoDB" id="9535999at2759"/>
<gene>
    <name evidence="1" type="ORF">NHX12_005776</name>
</gene>
<evidence type="ECO:0000313" key="2">
    <source>
        <dbReference type="Proteomes" id="UP001148018"/>
    </source>
</evidence>
<keyword evidence="2" id="KW-1185">Reference proteome</keyword>
<sequence>MGKKSVMDSPLLSPADDQAVDALQEALGPEQNHLGQLFQEVLRVALQAQIRDTQETRSKNQESELLMNILESYINNSKK</sequence>
<name>A0A9Q0IE13_9TELE</name>
<dbReference type="AlphaFoldDB" id="A0A9Q0IE13"/>
<reference evidence="1" key="1">
    <citation type="submission" date="2022-07" db="EMBL/GenBank/DDBJ databases">
        <title>Chromosome-level genome of Muraenolepis orangiensis.</title>
        <authorList>
            <person name="Kim J."/>
        </authorList>
    </citation>
    <scope>NUCLEOTIDE SEQUENCE</scope>
    <source>
        <strain evidence="1">KU_S4_2022</strain>
        <tissue evidence="1">Muscle</tissue>
    </source>
</reference>